<comment type="caution">
    <text evidence="2">The sequence shown here is derived from an EMBL/GenBank/DDBJ whole genome shotgun (WGS) entry which is preliminary data.</text>
</comment>
<protein>
    <submittedName>
        <fullName evidence="2">Uncharacterized protein</fullName>
    </submittedName>
</protein>
<reference evidence="2" key="1">
    <citation type="journal article" date="2021" name="Nat. Commun.">
        <title>Genetic determinants of endophytism in the Arabidopsis root mycobiome.</title>
        <authorList>
            <person name="Mesny F."/>
            <person name="Miyauchi S."/>
            <person name="Thiergart T."/>
            <person name="Pickel B."/>
            <person name="Atanasova L."/>
            <person name="Karlsson M."/>
            <person name="Huettel B."/>
            <person name="Barry K.W."/>
            <person name="Haridas S."/>
            <person name="Chen C."/>
            <person name="Bauer D."/>
            <person name="Andreopoulos W."/>
            <person name="Pangilinan J."/>
            <person name="LaButti K."/>
            <person name="Riley R."/>
            <person name="Lipzen A."/>
            <person name="Clum A."/>
            <person name="Drula E."/>
            <person name="Henrissat B."/>
            <person name="Kohler A."/>
            <person name="Grigoriev I.V."/>
            <person name="Martin F.M."/>
            <person name="Hacquard S."/>
        </authorList>
    </citation>
    <scope>NUCLEOTIDE SEQUENCE</scope>
    <source>
        <strain evidence="2">MPI-CAGE-AT-0016</strain>
    </source>
</reference>
<evidence type="ECO:0000313" key="2">
    <source>
        <dbReference type="EMBL" id="KAH7357800.1"/>
    </source>
</evidence>
<organism evidence="2 3">
    <name type="scientific">Plectosphaerella cucumerina</name>
    <dbReference type="NCBI Taxonomy" id="40658"/>
    <lineage>
        <taxon>Eukaryota</taxon>
        <taxon>Fungi</taxon>
        <taxon>Dikarya</taxon>
        <taxon>Ascomycota</taxon>
        <taxon>Pezizomycotina</taxon>
        <taxon>Sordariomycetes</taxon>
        <taxon>Hypocreomycetidae</taxon>
        <taxon>Glomerellales</taxon>
        <taxon>Plectosphaerellaceae</taxon>
        <taxon>Plectosphaerella</taxon>
    </lineage>
</organism>
<feature type="transmembrane region" description="Helical" evidence="1">
    <location>
        <begin position="20"/>
        <end position="53"/>
    </location>
</feature>
<keyword evidence="3" id="KW-1185">Reference proteome</keyword>
<keyword evidence="1" id="KW-1133">Transmembrane helix</keyword>
<evidence type="ECO:0000313" key="3">
    <source>
        <dbReference type="Proteomes" id="UP000813385"/>
    </source>
</evidence>
<gene>
    <name evidence="2" type="ORF">B0T11DRAFT_283122</name>
</gene>
<dbReference type="EMBL" id="JAGPXD010000004">
    <property type="protein sequence ID" value="KAH7357800.1"/>
    <property type="molecule type" value="Genomic_DNA"/>
</dbReference>
<keyword evidence="1" id="KW-0812">Transmembrane</keyword>
<accession>A0A8K0X1V9</accession>
<proteinExistence type="predicted"/>
<dbReference type="PROSITE" id="PS51257">
    <property type="entry name" value="PROKAR_LIPOPROTEIN"/>
    <property type="match status" value="1"/>
</dbReference>
<name>A0A8K0X1V9_9PEZI</name>
<evidence type="ECO:0000256" key="1">
    <source>
        <dbReference type="SAM" id="Phobius"/>
    </source>
</evidence>
<keyword evidence="1" id="KW-0472">Membrane</keyword>
<sequence length="80" mass="8525">MSVSVLRVGSSGVRILRTVFLYCLLSVSMLGCTLELGICCVLLAVSGVLWLHAKPSLIPPGKKLLELMAVGGRRLSVVRS</sequence>
<dbReference type="Proteomes" id="UP000813385">
    <property type="component" value="Unassembled WGS sequence"/>
</dbReference>
<dbReference type="AlphaFoldDB" id="A0A8K0X1V9"/>